<dbReference type="Proteomes" id="UP000214372">
    <property type="component" value="Segment"/>
</dbReference>
<protein>
    <submittedName>
        <fullName evidence="1">Uncharacterized protein</fullName>
    </submittedName>
</protein>
<dbReference type="OrthoDB" id="21259at10239"/>
<dbReference type="GeneID" id="26646498"/>
<dbReference type="RefSeq" id="YP_009198412.1">
    <property type="nucleotide sequence ID" value="NC_028796.1"/>
</dbReference>
<sequence length="93" mass="10508">MKLFKRQPTALELHHRAIREWRRNPTISTYVMVDGREVRTPAVDPLTRVQSVLDRVVLVTVAEVCGVPAPDSDQGPYTVPDAPWVIFADRGDQ</sequence>
<reference evidence="1 2" key="1">
    <citation type="journal article" date="2015" name="Genome Announc.">
        <title>Genome Sequence of Mycobacteriophage Phayonce.</title>
        <authorList>
            <person name="Pope W.H."/>
            <person name="Jacobetz E."/>
            <person name="Johnson C.A."/>
            <person name="Kihle B.L."/>
            <person name="Sobeski M.A."/>
            <person name="Werner M.B."/>
            <person name="Adkins N.L."/>
            <person name="Kramer Z.J."/>
            <person name="Montgomery M.T."/>
            <person name="Grubb S.R."/>
            <person name="Warner M.H."/>
            <person name="Bowman C.A."/>
            <person name="Russell D.A."/>
            <person name="Hatfull G.F."/>
        </authorList>
    </citation>
    <scope>NUCLEOTIDE SEQUENCE [LARGE SCALE GENOMIC DNA]</scope>
</reference>
<organism evidence="1 2">
    <name type="scientific">Mycobacterium phage Phayonce</name>
    <dbReference type="NCBI Taxonomy" id="1647302"/>
    <lineage>
        <taxon>Viruses</taxon>
        <taxon>Duplodnaviria</taxon>
        <taxon>Heunggongvirae</taxon>
        <taxon>Uroviricota</taxon>
        <taxon>Caudoviricetes</taxon>
        <taxon>Pclasvirinae</taxon>
        <taxon>Phayoncevirus</taxon>
        <taxon>Phayoncevirus phayonce</taxon>
    </lineage>
</organism>
<dbReference type="KEGG" id="vg:26646498"/>
<proteinExistence type="predicted"/>
<accession>A0A0F6WE12</accession>
<dbReference type="EMBL" id="KR080195">
    <property type="protein sequence ID" value="AKF14428.1"/>
    <property type="molecule type" value="Genomic_DNA"/>
</dbReference>
<evidence type="ECO:0000313" key="2">
    <source>
        <dbReference type="Proteomes" id="UP000214372"/>
    </source>
</evidence>
<gene>
    <name evidence="1" type="primary">68</name>
    <name evidence="1" type="ORF">SEA_PHAYONCE_68</name>
</gene>
<keyword evidence="2" id="KW-1185">Reference proteome</keyword>
<name>A0A0F6WE12_9CAUD</name>
<evidence type="ECO:0000313" key="1">
    <source>
        <dbReference type="EMBL" id="AKF14428.1"/>
    </source>
</evidence>